<reference evidence="2 3" key="1">
    <citation type="journal article" date="2015" name="Proc. Natl. Acad. Sci. U.S.A.">
        <title>The resurrection genome of Boea hygrometrica: A blueprint for survival of dehydration.</title>
        <authorList>
            <person name="Xiao L."/>
            <person name="Yang G."/>
            <person name="Zhang L."/>
            <person name="Yang X."/>
            <person name="Zhao S."/>
            <person name="Ji Z."/>
            <person name="Zhou Q."/>
            <person name="Hu M."/>
            <person name="Wang Y."/>
            <person name="Chen M."/>
            <person name="Xu Y."/>
            <person name="Jin H."/>
            <person name="Xiao X."/>
            <person name="Hu G."/>
            <person name="Bao F."/>
            <person name="Hu Y."/>
            <person name="Wan P."/>
            <person name="Li L."/>
            <person name="Deng X."/>
            <person name="Kuang T."/>
            <person name="Xiang C."/>
            <person name="Zhu J.K."/>
            <person name="Oliver M.J."/>
            <person name="He Y."/>
        </authorList>
    </citation>
    <scope>NUCLEOTIDE SEQUENCE [LARGE SCALE GENOMIC DNA]</scope>
    <source>
        <strain evidence="3">cv. XS01</strain>
    </source>
</reference>
<dbReference type="Proteomes" id="UP000250235">
    <property type="component" value="Unassembled WGS sequence"/>
</dbReference>
<feature type="region of interest" description="Disordered" evidence="1">
    <location>
        <begin position="573"/>
        <end position="596"/>
    </location>
</feature>
<keyword evidence="3" id="KW-1185">Reference proteome</keyword>
<proteinExistence type="predicted"/>
<accession>A0A2Z7C698</accession>
<protein>
    <submittedName>
        <fullName evidence="2">DnaJsubfamily B member 11-like</fullName>
    </submittedName>
</protein>
<name>A0A2Z7C698_9LAMI</name>
<sequence>MTPETRQARGYAVNICILLKNIPDLELGDSKEFLPLKILTAKTVGRYIAMNDKIAVDSVEGLAGKSRVKKTHVKRAASKKRPAVAIEVQLDTDVGRPVVQKTDEIEHWFDLSYEEFTTRQANKIVESASEANEEHETVAYETGVGEQQLQTFVEQEVATEIEMETVSADPVITKSDDILVEVDESPAATTAKDIDLATVTDVVQSSSDEELLSIDDLLKRIPGDMMLPSVLAGELIGHGISIPGVADGDLYKASLPKIALTDKGKAPLSRPAYLRRLAFLTSLNRDIAANEENVLTWAETDSVQVALQRKVYLLAKYREMLLRNFLESQEQILVQDNLGRTKGWLSTVLEAAVRVCVVFGRFSWAGWSGPDKSGRIEHVGPLDSLDFNGAGDPAVDFIPTEGELRIRAQPGACWDGTIVSTVANRKMVVTNDVFTEMFQLPTEGLVSFSELPAKAVAEMKAVFSGTGVPFKPSNKKKDMKVEYRLVQDNMAKSLCAKADSFDVVTSEKFYMMVAISAGLKQAISGVRSAVEYSVGEAGESRPWESVALHPLKVLNNKYVLTYMKKNQVVAQAGESSKASGDTDSENKFTTDDLQSQTKRLKKEMLDKRKENDVEQRKRRLWRKSRRRLLDLYHGFSAGRGVDPADNAPGGG</sequence>
<evidence type="ECO:0000256" key="1">
    <source>
        <dbReference type="SAM" id="MobiDB-lite"/>
    </source>
</evidence>
<dbReference type="EMBL" id="KQ999091">
    <property type="protein sequence ID" value="KZV42352.1"/>
    <property type="molecule type" value="Genomic_DNA"/>
</dbReference>
<dbReference type="AlphaFoldDB" id="A0A2Z7C698"/>
<evidence type="ECO:0000313" key="2">
    <source>
        <dbReference type="EMBL" id="KZV42352.1"/>
    </source>
</evidence>
<organism evidence="2 3">
    <name type="scientific">Dorcoceras hygrometricum</name>
    <dbReference type="NCBI Taxonomy" id="472368"/>
    <lineage>
        <taxon>Eukaryota</taxon>
        <taxon>Viridiplantae</taxon>
        <taxon>Streptophyta</taxon>
        <taxon>Embryophyta</taxon>
        <taxon>Tracheophyta</taxon>
        <taxon>Spermatophyta</taxon>
        <taxon>Magnoliopsida</taxon>
        <taxon>eudicotyledons</taxon>
        <taxon>Gunneridae</taxon>
        <taxon>Pentapetalae</taxon>
        <taxon>asterids</taxon>
        <taxon>lamiids</taxon>
        <taxon>Lamiales</taxon>
        <taxon>Gesneriaceae</taxon>
        <taxon>Didymocarpoideae</taxon>
        <taxon>Trichosporeae</taxon>
        <taxon>Loxocarpinae</taxon>
        <taxon>Dorcoceras</taxon>
    </lineage>
</organism>
<evidence type="ECO:0000313" key="3">
    <source>
        <dbReference type="Proteomes" id="UP000250235"/>
    </source>
</evidence>
<gene>
    <name evidence="2" type="ORF">F511_17841</name>
</gene>